<dbReference type="EMBL" id="JARJCW010000019">
    <property type="protein sequence ID" value="KAJ7214318.1"/>
    <property type="molecule type" value="Genomic_DNA"/>
</dbReference>
<evidence type="ECO:0000313" key="3">
    <source>
        <dbReference type="Proteomes" id="UP001219525"/>
    </source>
</evidence>
<organism evidence="2 3">
    <name type="scientific">Mycena pura</name>
    <dbReference type="NCBI Taxonomy" id="153505"/>
    <lineage>
        <taxon>Eukaryota</taxon>
        <taxon>Fungi</taxon>
        <taxon>Dikarya</taxon>
        <taxon>Basidiomycota</taxon>
        <taxon>Agaricomycotina</taxon>
        <taxon>Agaricomycetes</taxon>
        <taxon>Agaricomycetidae</taxon>
        <taxon>Agaricales</taxon>
        <taxon>Marasmiineae</taxon>
        <taxon>Mycenaceae</taxon>
        <taxon>Mycena</taxon>
    </lineage>
</organism>
<gene>
    <name evidence="2" type="ORF">GGX14DRAFT_563133</name>
</gene>
<accession>A0AAD6YDY9</accession>
<proteinExistence type="predicted"/>
<dbReference type="Proteomes" id="UP001219525">
    <property type="component" value="Unassembled WGS sequence"/>
</dbReference>
<keyword evidence="3" id="KW-1185">Reference proteome</keyword>
<evidence type="ECO:0000313" key="2">
    <source>
        <dbReference type="EMBL" id="KAJ7214318.1"/>
    </source>
</evidence>
<evidence type="ECO:0000256" key="1">
    <source>
        <dbReference type="SAM" id="MobiDB-lite"/>
    </source>
</evidence>
<name>A0AAD6YDY9_9AGAR</name>
<dbReference type="AlphaFoldDB" id="A0AAD6YDY9"/>
<reference evidence="2" key="1">
    <citation type="submission" date="2023-03" db="EMBL/GenBank/DDBJ databases">
        <title>Massive genome expansion in bonnet fungi (Mycena s.s.) driven by repeated elements and novel gene families across ecological guilds.</title>
        <authorList>
            <consortium name="Lawrence Berkeley National Laboratory"/>
            <person name="Harder C.B."/>
            <person name="Miyauchi S."/>
            <person name="Viragh M."/>
            <person name="Kuo A."/>
            <person name="Thoen E."/>
            <person name="Andreopoulos B."/>
            <person name="Lu D."/>
            <person name="Skrede I."/>
            <person name="Drula E."/>
            <person name="Henrissat B."/>
            <person name="Morin E."/>
            <person name="Kohler A."/>
            <person name="Barry K."/>
            <person name="LaButti K."/>
            <person name="Morin E."/>
            <person name="Salamov A."/>
            <person name="Lipzen A."/>
            <person name="Mereny Z."/>
            <person name="Hegedus B."/>
            <person name="Baldrian P."/>
            <person name="Stursova M."/>
            <person name="Weitz H."/>
            <person name="Taylor A."/>
            <person name="Grigoriev I.V."/>
            <person name="Nagy L.G."/>
            <person name="Martin F."/>
            <person name="Kauserud H."/>
        </authorList>
    </citation>
    <scope>NUCLEOTIDE SEQUENCE</scope>
    <source>
        <strain evidence="2">9144</strain>
    </source>
</reference>
<feature type="region of interest" description="Disordered" evidence="1">
    <location>
        <begin position="99"/>
        <end position="138"/>
    </location>
</feature>
<comment type="caution">
    <text evidence="2">The sequence shown here is derived from an EMBL/GenBank/DDBJ whole genome shotgun (WGS) entry which is preliminary data.</text>
</comment>
<feature type="region of interest" description="Disordered" evidence="1">
    <location>
        <begin position="1"/>
        <end position="38"/>
    </location>
</feature>
<protein>
    <submittedName>
        <fullName evidence="2">Uncharacterized protein</fullName>
    </submittedName>
</protein>
<sequence>MKEGDGNDRNQFRGSQGDRRQEGPDRGGREGKGWGERQEIVDVDHERFRSQRQIFLQCPGSKFWDKLDAALATIRKAAGGNAKKLSRAFRKVLDNDFKAHGSSSSLPVDVPEASAASTFQGEVDELITGPVRQSSPEM</sequence>